<evidence type="ECO:0000259" key="2">
    <source>
        <dbReference type="Pfam" id="PF13456"/>
    </source>
</evidence>
<dbReference type="GO" id="GO:0003676">
    <property type="term" value="F:nucleic acid binding"/>
    <property type="evidence" value="ECO:0007669"/>
    <property type="project" value="InterPro"/>
</dbReference>
<dbReference type="PANTHER" id="PTHR47074:SF48">
    <property type="entry name" value="POLYNUCLEOTIDYL TRANSFERASE, RIBONUCLEASE H-LIKE SUPERFAMILY PROTEIN"/>
    <property type="match status" value="1"/>
</dbReference>
<dbReference type="SUPFAM" id="SSF53098">
    <property type="entry name" value="Ribonuclease H-like"/>
    <property type="match status" value="1"/>
</dbReference>
<dbReference type="InterPro" id="IPR044730">
    <property type="entry name" value="RNase_H-like_dom_plant"/>
</dbReference>
<protein>
    <recommendedName>
        <fullName evidence="2">RNase H type-1 domain-containing protein</fullName>
    </recommendedName>
</protein>
<dbReference type="InterPro" id="IPR002156">
    <property type="entry name" value="RNaseH_domain"/>
</dbReference>
<sequence>MKMNGRVGLGIIVRDAAGNVLASSAQRVLAGFSIESAEAMAVCKGLLFAEDSGLLPVLVETDALVVVNFIKSGRAPLSDVGLIIDDILRFLDRNPSCKVAFVPIWLLIILPNSAYLFLVIYFCWRRFLRVCFPLL</sequence>
<keyword evidence="4" id="KW-1185">Reference proteome</keyword>
<keyword evidence="1" id="KW-1133">Transmembrane helix</keyword>
<dbReference type="EMBL" id="JANJYJ010000007">
    <property type="protein sequence ID" value="KAK3200721.1"/>
    <property type="molecule type" value="Genomic_DNA"/>
</dbReference>
<accession>A0AAE0A681</accession>
<dbReference type="PANTHER" id="PTHR47074">
    <property type="entry name" value="BNAC02G40300D PROTEIN"/>
    <property type="match status" value="1"/>
</dbReference>
<dbReference type="Gene3D" id="3.30.420.10">
    <property type="entry name" value="Ribonuclease H-like superfamily/Ribonuclease H"/>
    <property type="match status" value="1"/>
</dbReference>
<feature type="transmembrane region" description="Helical" evidence="1">
    <location>
        <begin position="104"/>
        <end position="124"/>
    </location>
</feature>
<keyword evidence="1" id="KW-0812">Transmembrane</keyword>
<evidence type="ECO:0000256" key="1">
    <source>
        <dbReference type="SAM" id="Phobius"/>
    </source>
</evidence>
<dbReference type="InterPro" id="IPR036397">
    <property type="entry name" value="RNaseH_sf"/>
</dbReference>
<dbReference type="GO" id="GO:0004523">
    <property type="term" value="F:RNA-DNA hybrid ribonuclease activity"/>
    <property type="evidence" value="ECO:0007669"/>
    <property type="project" value="InterPro"/>
</dbReference>
<gene>
    <name evidence="3" type="ORF">Dsin_024136</name>
</gene>
<dbReference type="AlphaFoldDB" id="A0AAE0A681"/>
<evidence type="ECO:0000313" key="3">
    <source>
        <dbReference type="EMBL" id="KAK3200721.1"/>
    </source>
</evidence>
<keyword evidence="1" id="KW-0472">Membrane</keyword>
<comment type="caution">
    <text evidence="3">The sequence shown here is derived from an EMBL/GenBank/DDBJ whole genome shotgun (WGS) entry which is preliminary data.</text>
</comment>
<name>A0AAE0A681_9ROSI</name>
<dbReference type="Proteomes" id="UP001281410">
    <property type="component" value="Unassembled WGS sequence"/>
</dbReference>
<dbReference type="InterPro" id="IPR012337">
    <property type="entry name" value="RNaseH-like_sf"/>
</dbReference>
<evidence type="ECO:0000313" key="4">
    <source>
        <dbReference type="Proteomes" id="UP001281410"/>
    </source>
</evidence>
<dbReference type="InterPro" id="IPR052929">
    <property type="entry name" value="RNase_H-like_EbsB-rel"/>
</dbReference>
<dbReference type="Pfam" id="PF13456">
    <property type="entry name" value="RVT_3"/>
    <property type="match status" value="1"/>
</dbReference>
<proteinExistence type="predicted"/>
<reference evidence="3" key="1">
    <citation type="journal article" date="2023" name="Plant J.">
        <title>Genome sequences and population genomics provide insights into the demographic history, inbreeding, and mutation load of two 'living fossil' tree species of Dipteronia.</title>
        <authorList>
            <person name="Feng Y."/>
            <person name="Comes H.P."/>
            <person name="Chen J."/>
            <person name="Zhu S."/>
            <person name="Lu R."/>
            <person name="Zhang X."/>
            <person name="Li P."/>
            <person name="Qiu J."/>
            <person name="Olsen K.M."/>
            <person name="Qiu Y."/>
        </authorList>
    </citation>
    <scope>NUCLEOTIDE SEQUENCE</scope>
    <source>
        <strain evidence="3">NBL</strain>
    </source>
</reference>
<organism evidence="3 4">
    <name type="scientific">Dipteronia sinensis</name>
    <dbReference type="NCBI Taxonomy" id="43782"/>
    <lineage>
        <taxon>Eukaryota</taxon>
        <taxon>Viridiplantae</taxon>
        <taxon>Streptophyta</taxon>
        <taxon>Embryophyta</taxon>
        <taxon>Tracheophyta</taxon>
        <taxon>Spermatophyta</taxon>
        <taxon>Magnoliopsida</taxon>
        <taxon>eudicotyledons</taxon>
        <taxon>Gunneridae</taxon>
        <taxon>Pentapetalae</taxon>
        <taxon>rosids</taxon>
        <taxon>malvids</taxon>
        <taxon>Sapindales</taxon>
        <taxon>Sapindaceae</taxon>
        <taxon>Hippocastanoideae</taxon>
        <taxon>Acereae</taxon>
        <taxon>Dipteronia</taxon>
    </lineage>
</organism>
<dbReference type="CDD" id="cd06222">
    <property type="entry name" value="RNase_H_like"/>
    <property type="match status" value="1"/>
</dbReference>
<feature type="domain" description="RNase H type-1" evidence="2">
    <location>
        <begin position="5"/>
        <end position="103"/>
    </location>
</feature>